<dbReference type="RefSeq" id="WP_013293630.1">
    <property type="nucleotide sequence ID" value="NC_014394.1"/>
</dbReference>
<organism evidence="2 3">
    <name type="scientific">Gallionella capsiferriformans (strain ES-2)</name>
    <name type="common">Gallionella ferruginea capsiferriformans (strain ES-2)</name>
    <dbReference type="NCBI Taxonomy" id="395494"/>
    <lineage>
        <taxon>Bacteria</taxon>
        <taxon>Pseudomonadati</taxon>
        <taxon>Pseudomonadota</taxon>
        <taxon>Betaproteobacteria</taxon>
        <taxon>Nitrosomonadales</taxon>
        <taxon>Gallionellaceae</taxon>
        <taxon>Gallionella</taxon>
    </lineage>
</organism>
<reference evidence="2 3" key="1">
    <citation type="submission" date="2010-08" db="EMBL/GenBank/DDBJ databases">
        <title>Complete sequence of Gallionella capsiferriformans ES-2.</title>
        <authorList>
            <consortium name="US DOE Joint Genome Institute"/>
            <person name="Lucas S."/>
            <person name="Copeland A."/>
            <person name="Lapidus A."/>
            <person name="Cheng J.-F."/>
            <person name="Bruce D."/>
            <person name="Goodwin L."/>
            <person name="Pitluck S."/>
            <person name="Chertkov O."/>
            <person name="Davenport K.W."/>
            <person name="Detter J.C."/>
            <person name="Han C."/>
            <person name="Tapia R."/>
            <person name="Land M."/>
            <person name="Hauser L."/>
            <person name="Chang Y.-J."/>
            <person name="Jeffries C."/>
            <person name="Kyrpides N."/>
            <person name="Ivanova N."/>
            <person name="Mikhailova N."/>
            <person name="Shelobolina E.S."/>
            <person name="Picardal F."/>
            <person name="Roden E."/>
            <person name="Emerson D."/>
            <person name="Woyke T."/>
        </authorList>
    </citation>
    <scope>NUCLEOTIDE SEQUENCE [LARGE SCALE GENOMIC DNA]</scope>
    <source>
        <strain evidence="2 3">ES-2</strain>
    </source>
</reference>
<dbReference type="STRING" id="395494.Galf_1680"/>
<dbReference type="Proteomes" id="UP000001235">
    <property type="component" value="Chromosome"/>
</dbReference>
<dbReference type="EMBL" id="CP002159">
    <property type="protein sequence ID" value="ADL55692.1"/>
    <property type="molecule type" value="Genomic_DNA"/>
</dbReference>
<proteinExistence type="predicted"/>
<protein>
    <recommendedName>
        <fullName evidence="4">Lipoprotein</fullName>
    </recommendedName>
</protein>
<dbReference type="KEGG" id="gca:Galf_1680"/>
<evidence type="ECO:0000313" key="3">
    <source>
        <dbReference type="Proteomes" id="UP000001235"/>
    </source>
</evidence>
<accession>D9SGP5</accession>
<gene>
    <name evidence="2" type="ordered locus">Galf_1680</name>
</gene>
<evidence type="ECO:0000313" key="2">
    <source>
        <dbReference type="EMBL" id="ADL55692.1"/>
    </source>
</evidence>
<evidence type="ECO:0000256" key="1">
    <source>
        <dbReference type="SAM" id="SignalP"/>
    </source>
</evidence>
<feature type="signal peptide" evidence="1">
    <location>
        <begin position="1"/>
        <end position="19"/>
    </location>
</feature>
<keyword evidence="1" id="KW-0732">Signal</keyword>
<feature type="chain" id="PRO_5003128058" description="Lipoprotein" evidence="1">
    <location>
        <begin position="20"/>
        <end position="281"/>
    </location>
</feature>
<name>D9SGP5_GALCS</name>
<dbReference type="PROSITE" id="PS51257">
    <property type="entry name" value="PROKAR_LIPOPROTEIN"/>
    <property type="match status" value="1"/>
</dbReference>
<evidence type="ECO:0008006" key="4">
    <source>
        <dbReference type="Google" id="ProtNLM"/>
    </source>
</evidence>
<dbReference type="AlphaFoldDB" id="D9SGP5"/>
<dbReference type="HOGENOM" id="CLU_989574_0_0_4"/>
<sequence precursor="true">MPIKSLLIALFVLTLSGCASLPAVQKYSVQTRSLADSIDVLAQDSSASCFRRLALDVPVKGLSNDTRLSYAADCDQLKLAGNHFIQFNGITRAYGELLGQLADNQRLFPDEASAKNALANLNTAAPYFNAAQLNAVSALANLLLRASTDAYRRNEIKQVLDRHDDIVQLASLLKSFINHAYLPVLANESGNLDSLEELLSDRHLKTEPLRARELIESIKQQKINLTYRQKSAKDVLIAIDAMVDVHAALLKNADNDKLLIELLQDYAGKIRQVRNQIQFAF</sequence>
<keyword evidence="3" id="KW-1185">Reference proteome</keyword>